<dbReference type="RefSeq" id="XP_054835793.1">
    <property type="nucleotide sequence ID" value="XM_054979818.1"/>
</dbReference>
<evidence type="ECO:0000313" key="4">
    <source>
        <dbReference type="RefSeq" id="XP_054835793.1"/>
    </source>
</evidence>
<dbReference type="AlphaFoldDB" id="A0AA97JCV6"/>
<feature type="compositionally biased region" description="Basic residues" evidence="1">
    <location>
        <begin position="300"/>
        <end position="318"/>
    </location>
</feature>
<name>A0AA97JCV6_EUBMA</name>
<gene>
    <name evidence="4" type="primary">LOC129330002</name>
</gene>
<feature type="domain" description="Lamina-associated polypeptide 2 alpha C-terminal" evidence="2">
    <location>
        <begin position="121"/>
        <end position="252"/>
    </location>
</feature>
<dbReference type="GeneID" id="129330002"/>
<dbReference type="Pfam" id="PF11560">
    <property type="entry name" value="LAP2alpha"/>
    <property type="match status" value="1"/>
</dbReference>
<evidence type="ECO:0000259" key="2">
    <source>
        <dbReference type="Pfam" id="PF11560"/>
    </source>
</evidence>
<organism evidence="3 4">
    <name type="scientific">Eublepharis macularius</name>
    <name type="common">Leopard gecko</name>
    <name type="synonym">Cyrtodactylus macularius</name>
    <dbReference type="NCBI Taxonomy" id="481883"/>
    <lineage>
        <taxon>Eukaryota</taxon>
        <taxon>Metazoa</taxon>
        <taxon>Chordata</taxon>
        <taxon>Craniata</taxon>
        <taxon>Vertebrata</taxon>
        <taxon>Euteleostomi</taxon>
        <taxon>Lepidosauria</taxon>
        <taxon>Squamata</taxon>
        <taxon>Bifurcata</taxon>
        <taxon>Gekkota</taxon>
        <taxon>Eublepharidae</taxon>
        <taxon>Eublepharinae</taxon>
        <taxon>Eublepharis</taxon>
    </lineage>
</organism>
<feature type="region of interest" description="Disordered" evidence="1">
    <location>
        <begin position="105"/>
        <end position="129"/>
    </location>
</feature>
<evidence type="ECO:0000256" key="1">
    <source>
        <dbReference type="SAM" id="MobiDB-lite"/>
    </source>
</evidence>
<feature type="compositionally biased region" description="Basic and acidic residues" evidence="1">
    <location>
        <begin position="119"/>
        <end position="129"/>
    </location>
</feature>
<reference evidence="4" key="1">
    <citation type="submission" date="2025-08" db="UniProtKB">
        <authorList>
            <consortium name="RefSeq"/>
        </authorList>
    </citation>
    <scope>IDENTIFICATION</scope>
    <source>
        <tissue evidence="4">Blood</tissue>
    </source>
</reference>
<protein>
    <submittedName>
        <fullName evidence="4">Lamina-associated polypeptide 2, isoforms alpha/zeta-like isoform X1</fullName>
    </submittedName>
</protein>
<feature type="region of interest" description="Disordered" evidence="1">
    <location>
        <begin position="280"/>
        <end position="338"/>
    </location>
</feature>
<dbReference type="KEGG" id="emc:129330002"/>
<accession>A0AA97JCV6</accession>
<feature type="compositionally biased region" description="Polar residues" evidence="1">
    <location>
        <begin position="329"/>
        <end position="338"/>
    </location>
</feature>
<proteinExistence type="predicted"/>
<dbReference type="Gene3D" id="1.10.287.3160">
    <property type="match status" value="1"/>
</dbReference>
<dbReference type="Proteomes" id="UP001190640">
    <property type="component" value="Chromosome 5"/>
</dbReference>
<dbReference type="InterPro" id="IPR021623">
    <property type="entry name" value="LAP2alpha_C"/>
</dbReference>
<evidence type="ECO:0000313" key="3">
    <source>
        <dbReference type="Proteomes" id="UP001190640"/>
    </source>
</evidence>
<keyword evidence="3" id="KW-1185">Reference proteome</keyword>
<sequence>MAGRGRGGGKDLPERMARMAKALEIDVSSAVPKTKDKLLCRIYGDKPATVGFPMLEGLEEIVEKVWKVPSDLPATSKHIEQMYKIKQGTWQSLIKHPPPSSLIAEEVQHRRSGSSSVPPDKEGKKMDALGRRQYSTSALALRIANYQTIMARYQLSLWEKLASYVTDLPADKKAVVSLLQTEAVQLSKQQMNAGNHAADTAARGMASAVLLRRHSWLRSTALSQEVKAKIEHLPFEGDSLFSSTTDEALKKKKARQTARSLGVTSADRSVFKPRYSTRYNPYQYHGRYRPRPYFHQYPPSRRRYTPTRQQSKRRRPFKSRPSQPPAQQKDPQGTGRQF</sequence>